<evidence type="ECO:0000313" key="3">
    <source>
        <dbReference type="Proteomes" id="UP000798046"/>
    </source>
</evidence>
<dbReference type="InterPro" id="IPR025877">
    <property type="entry name" value="MobA-like_NTP_Trfase"/>
</dbReference>
<dbReference type="EMBL" id="VZRA01000001">
    <property type="protein sequence ID" value="KAB0671840.1"/>
    <property type="molecule type" value="Genomic_DNA"/>
</dbReference>
<gene>
    <name evidence="2" type="ORF">F6V30_04465</name>
</gene>
<feature type="domain" description="MobA-like NTP transferase" evidence="1">
    <location>
        <begin position="7"/>
        <end position="153"/>
    </location>
</feature>
<protein>
    <submittedName>
        <fullName evidence="2">Nucleotidyltransferase family protein</fullName>
    </submittedName>
</protein>
<comment type="caution">
    <text evidence="2">The sequence shown here is derived from an EMBL/GenBank/DDBJ whole genome shotgun (WGS) entry which is preliminary data.</text>
</comment>
<reference evidence="2 3" key="1">
    <citation type="journal article" date="2020" name="Microorganisms">
        <title>Description of Three Novel Members in the Family Geobacteraceae, Oryzomonas japonicum gen. nov., sp. nov., Oryzomonas sagensis sp. nov., and Oryzomonas ruber sp. nov.</title>
        <authorList>
            <person name="Xu Z."/>
            <person name="Masuda Y."/>
            <person name="Hayakawa C."/>
            <person name="Ushijima N."/>
            <person name="Kawano K."/>
            <person name="Shiratori Y."/>
            <person name="Senoo K."/>
            <person name="Itoh H."/>
        </authorList>
    </citation>
    <scope>NUCLEOTIDE SEQUENCE [LARGE SCALE GENOMIC DNA]</scope>
    <source>
        <strain evidence="2 3">Red100</strain>
    </source>
</reference>
<organism evidence="2 3">
    <name type="scientific">Oryzomonas sagensis</name>
    <dbReference type="NCBI Taxonomy" id="2603857"/>
    <lineage>
        <taxon>Bacteria</taxon>
        <taxon>Pseudomonadati</taxon>
        <taxon>Thermodesulfobacteriota</taxon>
        <taxon>Desulfuromonadia</taxon>
        <taxon>Geobacterales</taxon>
        <taxon>Geobacteraceae</taxon>
        <taxon>Oryzomonas</taxon>
    </lineage>
</organism>
<dbReference type="SUPFAM" id="SSF53448">
    <property type="entry name" value="Nucleotide-diphospho-sugar transferases"/>
    <property type="match status" value="1"/>
</dbReference>
<keyword evidence="3" id="KW-1185">Reference proteome</keyword>
<dbReference type="RefSeq" id="WP_151155340.1">
    <property type="nucleotide sequence ID" value="NZ_VZRA01000001.1"/>
</dbReference>
<dbReference type="InterPro" id="IPR029044">
    <property type="entry name" value="Nucleotide-diphossugar_trans"/>
</dbReference>
<accession>A0ABQ6TS58</accession>
<dbReference type="Gene3D" id="3.90.550.10">
    <property type="entry name" value="Spore Coat Polysaccharide Biosynthesis Protein SpsA, Chain A"/>
    <property type="match status" value="1"/>
</dbReference>
<dbReference type="CDD" id="cd04182">
    <property type="entry name" value="GT_2_like_f"/>
    <property type="match status" value="1"/>
</dbReference>
<proteinExistence type="predicted"/>
<dbReference type="Proteomes" id="UP000798046">
    <property type="component" value="Unassembled WGS sequence"/>
</dbReference>
<evidence type="ECO:0000313" key="2">
    <source>
        <dbReference type="EMBL" id="KAB0671840.1"/>
    </source>
</evidence>
<dbReference type="PANTHER" id="PTHR43777:SF1">
    <property type="entry name" value="MOLYBDENUM COFACTOR CYTIDYLYLTRANSFERASE"/>
    <property type="match status" value="1"/>
</dbReference>
<evidence type="ECO:0000259" key="1">
    <source>
        <dbReference type="Pfam" id="PF12804"/>
    </source>
</evidence>
<dbReference type="Pfam" id="PF12804">
    <property type="entry name" value="NTP_transf_3"/>
    <property type="match status" value="1"/>
</dbReference>
<sequence length="202" mass="21761">MTGRVGAILLAAGLSRRMGTCKQLLPLGGTTVITRCLEGLLAGGAEEVIVVVGPQGEAVAEEARRHPVRIVRTTDPHGDMACSVRTGRAALPPTVSGVLIAPCDHPLVLPATVAGLLAAHRRDPRAIIIPSHGGRRGHPTCFPRGILDELDDTGTLRDLVRRDPGRLRHLETEDQGVVLDMDTPEDYRHIVTVWRELKVVQE</sequence>
<name>A0ABQ6TS58_9BACT</name>
<dbReference type="PANTHER" id="PTHR43777">
    <property type="entry name" value="MOLYBDENUM COFACTOR CYTIDYLYLTRANSFERASE"/>
    <property type="match status" value="1"/>
</dbReference>